<feature type="transmembrane region" description="Helical" evidence="1">
    <location>
        <begin position="136"/>
        <end position="161"/>
    </location>
</feature>
<accession>A0A556CFR3</accession>
<gene>
    <name evidence="2" type="ORF">FO013_11020</name>
</gene>
<dbReference type="RefSeq" id="WP_143922581.1">
    <property type="nucleotide sequence ID" value="NZ_VLTK01000005.1"/>
</dbReference>
<name>A0A556CFR3_BREAU</name>
<evidence type="ECO:0000313" key="3">
    <source>
        <dbReference type="Proteomes" id="UP000316406"/>
    </source>
</evidence>
<organism evidence="2 3">
    <name type="scientific">Brevibacterium aurantiacum</name>
    <dbReference type="NCBI Taxonomy" id="273384"/>
    <lineage>
        <taxon>Bacteria</taxon>
        <taxon>Bacillati</taxon>
        <taxon>Actinomycetota</taxon>
        <taxon>Actinomycetes</taxon>
        <taxon>Micrococcales</taxon>
        <taxon>Brevibacteriaceae</taxon>
        <taxon>Brevibacterium</taxon>
    </lineage>
</organism>
<feature type="transmembrane region" description="Helical" evidence="1">
    <location>
        <begin position="246"/>
        <end position="269"/>
    </location>
</feature>
<feature type="transmembrane region" description="Helical" evidence="1">
    <location>
        <begin position="281"/>
        <end position="303"/>
    </location>
</feature>
<comment type="caution">
    <text evidence="2">The sequence shown here is derived from an EMBL/GenBank/DDBJ whole genome shotgun (WGS) entry which is preliminary data.</text>
</comment>
<feature type="transmembrane region" description="Helical" evidence="1">
    <location>
        <begin position="459"/>
        <end position="477"/>
    </location>
</feature>
<protein>
    <submittedName>
        <fullName evidence="2">Uncharacterized protein</fullName>
    </submittedName>
</protein>
<keyword evidence="1" id="KW-0812">Transmembrane</keyword>
<feature type="transmembrane region" description="Helical" evidence="1">
    <location>
        <begin position="222"/>
        <end position="240"/>
    </location>
</feature>
<keyword evidence="3" id="KW-1185">Reference proteome</keyword>
<feature type="transmembrane region" description="Helical" evidence="1">
    <location>
        <begin position="28"/>
        <end position="49"/>
    </location>
</feature>
<dbReference type="AlphaFoldDB" id="A0A556CFR3"/>
<sequence>MTSADDVLSSRDYSEAIRKGHNEVWHSMFASFTTIALMSILIVFVAGAVEKLLAGSAVIDSNNPMTLVVSGFKVIVSMFSGYEGLQVVGVLATIAIAQTVSSRSLLGEVSELPQSDRVIEGTGPLEVKKASKLQRVVLIAVFFSVFMTSAIILFSVVMFTIGSFPAGSVSVILGVFLTFETVRFFAGYRDIGEFKRDVSGRRESAFKDWSRNYDPPSWMPRVWYLGFASCLILPFLHSLFLGYADAAFNVLIFTVFVSLLYFVVFIIVARGVVDINRSSRLMVRGLSTVLSVMFWLASTLAVLEFLGADHVASGSVVVVQLFAILCLTVIMLFRVWGETRWLVFKGFGTDYVRRLGSRSEREILLRVKGSWNESRRMLSFWAKIVVVAIAIVFVISIAIWDLPPKESVSFVILMLLGCPASFVARWSGMFEKLACFGGALLILIAASRLLYAMGPIGPTYSQICFTVMLMIFIVVCWDRQSYFAPFRAVLILLDSIVVRQLEEFESEQDRVNSASEGRINSAIS</sequence>
<reference evidence="2 3" key="1">
    <citation type="submission" date="2019-07" db="EMBL/GenBank/DDBJ databases">
        <title>Draft genome sequence of Brevibacterium aurantiacum XU54 isolated from Xinjiang China.</title>
        <authorList>
            <person name="Xu X."/>
        </authorList>
    </citation>
    <scope>NUCLEOTIDE SEQUENCE [LARGE SCALE GENOMIC DNA]</scope>
    <source>
        <strain evidence="2 3">XU54</strain>
    </source>
</reference>
<evidence type="ECO:0000256" key="1">
    <source>
        <dbReference type="SAM" id="Phobius"/>
    </source>
</evidence>
<dbReference type="Proteomes" id="UP000316406">
    <property type="component" value="Unassembled WGS sequence"/>
</dbReference>
<feature type="transmembrane region" description="Helical" evidence="1">
    <location>
        <begin position="167"/>
        <end position="186"/>
    </location>
</feature>
<evidence type="ECO:0000313" key="2">
    <source>
        <dbReference type="EMBL" id="TSI16146.1"/>
    </source>
</evidence>
<feature type="transmembrane region" description="Helical" evidence="1">
    <location>
        <begin position="433"/>
        <end position="453"/>
    </location>
</feature>
<proteinExistence type="predicted"/>
<feature type="transmembrane region" description="Helical" evidence="1">
    <location>
        <begin position="315"/>
        <end position="336"/>
    </location>
</feature>
<feature type="transmembrane region" description="Helical" evidence="1">
    <location>
        <begin position="408"/>
        <end position="426"/>
    </location>
</feature>
<keyword evidence="1" id="KW-0472">Membrane</keyword>
<feature type="transmembrane region" description="Helical" evidence="1">
    <location>
        <begin position="380"/>
        <end position="402"/>
    </location>
</feature>
<keyword evidence="1" id="KW-1133">Transmembrane helix</keyword>
<dbReference type="EMBL" id="VLTK01000005">
    <property type="protein sequence ID" value="TSI16146.1"/>
    <property type="molecule type" value="Genomic_DNA"/>
</dbReference>